<gene>
    <name evidence="1" type="ORF">CRENBAI_008113</name>
</gene>
<dbReference type="AlphaFoldDB" id="A0AAV9RBU9"/>
<evidence type="ECO:0000313" key="2">
    <source>
        <dbReference type="Proteomes" id="UP001311232"/>
    </source>
</evidence>
<sequence>MKADNQPEPEWSYSLGKIFSESCVLGFWWSVGELGDKAEPATLASSLGFYSITPHHVAAFNTGSVFKKPKLMDEHERFLLLREQTVCSVQDQAQHPHLLPKAKTDIPPSFDPQLLGCINAVITEVEKSFATSSDTGHTTIQPPPISARGVVADTRLDAYFPRCSISTSKDLEYISVRPQPTFPLCDGPVQIHLSPEK</sequence>
<evidence type="ECO:0000313" key="1">
    <source>
        <dbReference type="EMBL" id="KAK5605665.1"/>
    </source>
</evidence>
<dbReference type="Proteomes" id="UP001311232">
    <property type="component" value="Unassembled WGS sequence"/>
</dbReference>
<protein>
    <submittedName>
        <fullName evidence="1">Uncharacterized protein</fullName>
    </submittedName>
</protein>
<dbReference type="EMBL" id="JAHHUM010002185">
    <property type="protein sequence ID" value="KAK5605665.1"/>
    <property type="molecule type" value="Genomic_DNA"/>
</dbReference>
<comment type="caution">
    <text evidence="1">The sequence shown here is derived from an EMBL/GenBank/DDBJ whole genome shotgun (WGS) entry which is preliminary data.</text>
</comment>
<organism evidence="1 2">
    <name type="scientific">Crenichthys baileyi</name>
    <name type="common">White River springfish</name>
    <dbReference type="NCBI Taxonomy" id="28760"/>
    <lineage>
        <taxon>Eukaryota</taxon>
        <taxon>Metazoa</taxon>
        <taxon>Chordata</taxon>
        <taxon>Craniata</taxon>
        <taxon>Vertebrata</taxon>
        <taxon>Euteleostomi</taxon>
        <taxon>Actinopterygii</taxon>
        <taxon>Neopterygii</taxon>
        <taxon>Teleostei</taxon>
        <taxon>Neoteleostei</taxon>
        <taxon>Acanthomorphata</taxon>
        <taxon>Ovalentaria</taxon>
        <taxon>Atherinomorphae</taxon>
        <taxon>Cyprinodontiformes</taxon>
        <taxon>Goodeidae</taxon>
        <taxon>Crenichthys</taxon>
    </lineage>
</organism>
<accession>A0AAV9RBU9</accession>
<name>A0AAV9RBU9_9TELE</name>
<reference evidence="1 2" key="1">
    <citation type="submission" date="2021-06" db="EMBL/GenBank/DDBJ databases">
        <authorList>
            <person name="Palmer J.M."/>
        </authorList>
    </citation>
    <scope>NUCLEOTIDE SEQUENCE [LARGE SCALE GENOMIC DNA]</scope>
    <source>
        <strain evidence="1 2">MEX-2019</strain>
        <tissue evidence="1">Muscle</tissue>
    </source>
</reference>
<keyword evidence="2" id="KW-1185">Reference proteome</keyword>
<proteinExistence type="predicted"/>